<dbReference type="Proteomes" id="UP001234989">
    <property type="component" value="Chromosome 9"/>
</dbReference>
<dbReference type="EMBL" id="CP133620">
    <property type="protein sequence ID" value="WMV45524.1"/>
    <property type="molecule type" value="Genomic_DNA"/>
</dbReference>
<dbReference type="AlphaFoldDB" id="A0AAF0UHP5"/>
<accession>A0AAF0UHP5</accession>
<dbReference type="PROSITE" id="PS51257">
    <property type="entry name" value="PROKAR_LIPOPROTEIN"/>
    <property type="match status" value="1"/>
</dbReference>
<sequence>MAYPHNKVNELWLLKDVLHNLGGGMGCHLYIAQTKDKDFSCFLVLLCFETIVETLIVKGCDPILFKALSKMAMNMNTRRANARMEQEENVNEEVPPQAPQNPQSPNDEGVMSNVEIRADFQTLT</sequence>
<reference evidence="2" key="1">
    <citation type="submission" date="2023-08" db="EMBL/GenBank/DDBJ databases">
        <title>A de novo genome assembly of Solanum verrucosum Schlechtendal, a Mexican diploid species geographically isolated from the other diploid A-genome species in potato relatives.</title>
        <authorList>
            <person name="Hosaka K."/>
        </authorList>
    </citation>
    <scope>NUCLEOTIDE SEQUENCE</scope>
    <source>
        <tissue evidence="2">Young leaves</tissue>
    </source>
</reference>
<evidence type="ECO:0000313" key="3">
    <source>
        <dbReference type="Proteomes" id="UP001234989"/>
    </source>
</evidence>
<organism evidence="2 3">
    <name type="scientific">Solanum verrucosum</name>
    <dbReference type="NCBI Taxonomy" id="315347"/>
    <lineage>
        <taxon>Eukaryota</taxon>
        <taxon>Viridiplantae</taxon>
        <taxon>Streptophyta</taxon>
        <taxon>Embryophyta</taxon>
        <taxon>Tracheophyta</taxon>
        <taxon>Spermatophyta</taxon>
        <taxon>Magnoliopsida</taxon>
        <taxon>eudicotyledons</taxon>
        <taxon>Gunneridae</taxon>
        <taxon>Pentapetalae</taxon>
        <taxon>asterids</taxon>
        <taxon>lamiids</taxon>
        <taxon>Solanales</taxon>
        <taxon>Solanaceae</taxon>
        <taxon>Solanoideae</taxon>
        <taxon>Solaneae</taxon>
        <taxon>Solanum</taxon>
    </lineage>
</organism>
<evidence type="ECO:0000313" key="2">
    <source>
        <dbReference type="EMBL" id="WMV45524.1"/>
    </source>
</evidence>
<protein>
    <submittedName>
        <fullName evidence="2">Uncharacterized protein</fullName>
    </submittedName>
</protein>
<gene>
    <name evidence="2" type="ORF">MTR67_038909</name>
</gene>
<proteinExistence type="predicted"/>
<feature type="region of interest" description="Disordered" evidence="1">
    <location>
        <begin position="80"/>
        <end position="111"/>
    </location>
</feature>
<feature type="compositionally biased region" description="Low complexity" evidence="1">
    <location>
        <begin position="92"/>
        <end position="106"/>
    </location>
</feature>
<evidence type="ECO:0000256" key="1">
    <source>
        <dbReference type="SAM" id="MobiDB-lite"/>
    </source>
</evidence>
<keyword evidence="3" id="KW-1185">Reference proteome</keyword>
<name>A0AAF0UHP5_SOLVR</name>